<dbReference type="EMBL" id="ML995475">
    <property type="protein sequence ID" value="KAF2146844.1"/>
    <property type="molecule type" value="Genomic_DNA"/>
</dbReference>
<gene>
    <name evidence="2" type="ORF">K452DRAFT_283049</name>
</gene>
<sequence length="65" mass="7006">MKTRTKEHFPLTPRSPLPAPRSMPHLIPITITAPASLTNQPHQPRLASPAVYGTRQHGHGGPSPA</sequence>
<dbReference type="AlphaFoldDB" id="A0A6A6BUE4"/>
<feature type="region of interest" description="Disordered" evidence="1">
    <location>
        <begin position="1"/>
        <end position="65"/>
    </location>
</feature>
<protein>
    <submittedName>
        <fullName evidence="2">Uncharacterized protein</fullName>
    </submittedName>
</protein>
<accession>A0A6A6BUE4</accession>
<name>A0A6A6BUE4_9PEZI</name>
<feature type="compositionally biased region" description="Polar residues" evidence="1">
    <location>
        <begin position="33"/>
        <end position="42"/>
    </location>
</feature>
<keyword evidence="3" id="KW-1185">Reference proteome</keyword>
<evidence type="ECO:0000313" key="3">
    <source>
        <dbReference type="Proteomes" id="UP000799438"/>
    </source>
</evidence>
<dbReference type="Proteomes" id="UP000799438">
    <property type="component" value="Unassembled WGS sequence"/>
</dbReference>
<reference evidence="2" key="1">
    <citation type="journal article" date="2020" name="Stud. Mycol.">
        <title>101 Dothideomycetes genomes: a test case for predicting lifestyles and emergence of pathogens.</title>
        <authorList>
            <person name="Haridas S."/>
            <person name="Albert R."/>
            <person name="Binder M."/>
            <person name="Bloem J."/>
            <person name="Labutti K."/>
            <person name="Salamov A."/>
            <person name="Andreopoulos B."/>
            <person name="Baker S."/>
            <person name="Barry K."/>
            <person name="Bills G."/>
            <person name="Bluhm B."/>
            <person name="Cannon C."/>
            <person name="Castanera R."/>
            <person name="Culley D."/>
            <person name="Daum C."/>
            <person name="Ezra D."/>
            <person name="Gonzalez J."/>
            <person name="Henrissat B."/>
            <person name="Kuo A."/>
            <person name="Liang C."/>
            <person name="Lipzen A."/>
            <person name="Lutzoni F."/>
            <person name="Magnuson J."/>
            <person name="Mondo S."/>
            <person name="Nolan M."/>
            <person name="Ohm R."/>
            <person name="Pangilinan J."/>
            <person name="Park H.-J."/>
            <person name="Ramirez L."/>
            <person name="Alfaro M."/>
            <person name="Sun H."/>
            <person name="Tritt A."/>
            <person name="Yoshinaga Y."/>
            <person name="Zwiers L.-H."/>
            <person name="Turgeon B."/>
            <person name="Goodwin S."/>
            <person name="Spatafora J."/>
            <person name="Crous P."/>
            <person name="Grigoriev I."/>
        </authorList>
    </citation>
    <scope>NUCLEOTIDE SEQUENCE</scope>
    <source>
        <strain evidence="2">CBS 121167</strain>
    </source>
</reference>
<proteinExistence type="predicted"/>
<dbReference type="RefSeq" id="XP_033402553.1">
    <property type="nucleotide sequence ID" value="XM_033539700.1"/>
</dbReference>
<evidence type="ECO:0000313" key="2">
    <source>
        <dbReference type="EMBL" id="KAF2146844.1"/>
    </source>
</evidence>
<evidence type="ECO:0000256" key="1">
    <source>
        <dbReference type="SAM" id="MobiDB-lite"/>
    </source>
</evidence>
<organism evidence="2 3">
    <name type="scientific">Aplosporella prunicola CBS 121167</name>
    <dbReference type="NCBI Taxonomy" id="1176127"/>
    <lineage>
        <taxon>Eukaryota</taxon>
        <taxon>Fungi</taxon>
        <taxon>Dikarya</taxon>
        <taxon>Ascomycota</taxon>
        <taxon>Pezizomycotina</taxon>
        <taxon>Dothideomycetes</taxon>
        <taxon>Dothideomycetes incertae sedis</taxon>
        <taxon>Botryosphaeriales</taxon>
        <taxon>Aplosporellaceae</taxon>
        <taxon>Aplosporella</taxon>
    </lineage>
</organism>
<dbReference type="GeneID" id="54297196"/>